<gene>
    <name evidence="3" type="ORF">ENJ89_05625</name>
</gene>
<dbReference type="PANTHER" id="PTHR43802">
    <property type="entry name" value="ENOYL-COA HYDRATASE"/>
    <property type="match status" value="1"/>
</dbReference>
<dbReference type="EMBL" id="DROD01000387">
    <property type="protein sequence ID" value="HHJ52654.1"/>
    <property type="molecule type" value="Genomic_DNA"/>
</dbReference>
<dbReference type="Pfam" id="PF00378">
    <property type="entry name" value="ECH_1"/>
    <property type="match status" value="1"/>
</dbReference>
<dbReference type="InterPro" id="IPR018376">
    <property type="entry name" value="Enoyl-CoA_hyd/isom_CS"/>
</dbReference>
<dbReference type="GO" id="GO:0003824">
    <property type="term" value="F:catalytic activity"/>
    <property type="evidence" value="ECO:0007669"/>
    <property type="project" value="InterPro"/>
</dbReference>
<dbReference type="CDD" id="cd06558">
    <property type="entry name" value="crotonase-like"/>
    <property type="match status" value="1"/>
</dbReference>
<proteinExistence type="inferred from homology"/>
<evidence type="ECO:0000313" key="3">
    <source>
        <dbReference type="EMBL" id="HHJ52654.1"/>
    </source>
</evidence>
<dbReference type="Proteomes" id="UP000886124">
    <property type="component" value="Unassembled WGS sequence"/>
</dbReference>
<dbReference type="SUPFAM" id="SSF52096">
    <property type="entry name" value="ClpP/crotonase"/>
    <property type="match status" value="1"/>
</dbReference>
<dbReference type="Gene3D" id="3.90.226.10">
    <property type="entry name" value="2-enoyl-CoA Hydratase, Chain A, domain 1"/>
    <property type="match status" value="1"/>
</dbReference>
<sequence>MNFVNLKIEQEIATVTLNRPEKHNSFNSGMLKELKQIFTELAEDKQVRAAILTGAGEKSFCSGVDLNEMVAFSSMEQARDFALLLEDANMALLQFHKPLIAAMNGHAFGGGDGLASSADVRLLTPEAKIGFPAARLGAVLPMGCTLRLNAIIGSGHSREL</sequence>
<evidence type="ECO:0000256" key="1">
    <source>
        <dbReference type="ARBA" id="ARBA00005254"/>
    </source>
</evidence>
<protein>
    <submittedName>
        <fullName evidence="3">Enoyl-CoA hydratase/isomerase family protein</fullName>
    </submittedName>
</protein>
<dbReference type="AlphaFoldDB" id="A0A7V5PP37"/>
<dbReference type="PANTHER" id="PTHR43802:SF1">
    <property type="entry name" value="IP11341P-RELATED"/>
    <property type="match status" value="1"/>
</dbReference>
<dbReference type="InterPro" id="IPR029045">
    <property type="entry name" value="ClpP/crotonase-like_dom_sf"/>
</dbReference>
<name>A0A7V5PP37_CALAY</name>
<reference evidence="3" key="1">
    <citation type="journal article" date="2020" name="mSystems">
        <title>Genome- and Community-Level Interaction Insights into Carbon Utilization and Element Cycling Functions of Hydrothermarchaeota in Hydrothermal Sediment.</title>
        <authorList>
            <person name="Zhou Z."/>
            <person name="Liu Y."/>
            <person name="Xu W."/>
            <person name="Pan J."/>
            <person name="Luo Z.H."/>
            <person name="Li M."/>
        </authorList>
    </citation>
    <scope>NUCLEOTIDE SEQUENCE [LARGE SCALE GENOMIC DNA]</scope>
    <source>
        <strain evidence="3">HyVt-527</strain>
    </source>
</reference>
<organism evidence="3">
    <name type="scientific">Caldithrix abyssi</name>
    <dbReference type="NCBI Taxonomy" id="187145"/>
    <lineage>
        <taxon>Bacteria</taxon>
        <taxon>Pseudomonadati</taxon>
        <taxon>Calditrichota</taxon>
        <taxon>Calditrichia</taxon>
        <taxon>Calditrichales</taxon>
        <taxon>Calditrichaceae</taxon>
        <taxon>Caldithrix</taxon>
    </lineage>
</organism>
<dbReference type="PROSITE" id="PS00166">
    <property type="entry name" value="ENOYL_COA_HYDRATASE"/>
    <property type="match status" value="1"/>
</dbReference>
<dbReference type="InterPro" id="IPR001753">
    <property type="entry name" value="Enoyl-CoA_hydra/iso"/>
</dbReference>
<comment type="caution">
    <text evidence="3">The sequence shown here is derived from an EMBL/GenBank/DDBJ whole genome shotgun (WGS) entry which is preliminary data.</text>
</comment>
<feature type="non-terminal residue" evidence="3">
    <location>
        <position position="160"/>
    </location>
</feature>
<evidence type="ECO:0000256" key="2">
    <source>
        <dbReference type="RuleBase" id="RU003707"/>
    </source>
</evidence>
<comment type="similarity">
    <text evidence="1 2">Belongs to the enoyl-CoA hydratase/isomerase family.</text>
</comment>
<accession>A0A7V5PP37</accession>